<organism evidence="3 4">
    <name type="scientific">Maudiozyma humilis</name>
    <name type="common">Sour dough yeast</name>
    <name type="synonym">Kazachstania humilis</name>
    <dbReference type="NCBI Taxonomy" id="51915"/>
    <lineage>
        <taxon>Eukaryota</taxon>
        <taxon>Fungi</taxon>
        <taxon>Dikarya</taxon>
        <taxon>Ascomycota</taxon>
        <taxon>Saccharomycotina</taxon>
        <taxon>Saccharomycetes</taxon>
        <taxon>Saccharomycetales</taxon>
        <taxon>Saccharomycetaceae</taxon>
        <taxon>Maudiozyma</taxon>
    </lineage>
</organism>
<feature type="compositionally biased region" description="Pro residues" evidence="1">
    <location>
        <begin position="83"/>
        <end position="95"/>
    </location>
</feature>
<dbReference type="InterPro" id="IPR028012">
    <property type="entry name" value="Rua1_C"/>
</dbReference>
<reference evidence="3 4" key="1">
    <citation type="journal article" date="2023" name="Elife">
        <title>Identification of key yeast species and microbe-microbe interactions impacting larval growth of Drosophila in the wild.</title>
        <authorList>
            <person name="Mure A."/>
            <person name="Sugiura Y."/>
            <person name="Maeda R."/>
            <person name="Honda K."/>
            <person name="Sakurai N."/>
            <person name="Takahashi Y."/>
            <person name="Watada M."/>
            <person name="Katoh T."/>
            <person name="Gotoh A."/>
            <person name="Gotoh Y."/>
            <person name="Taniguchi I."/>
            <person name="Nakamura K."/>
            <person name="Hayashi T."/>
            <person name="Katayama T."/>
            <person name="Uemura T."/>
            <person name="Hattori Y."/>
        </authorList>
    </citation>
    <scope>NUCLEOTIDE SEQUENCE [LARGE SCALE GENOMIC DNA]</scope>
    <source>
        <strain evidence="3 4">KH-74</strain>
    </source>
</reference>
<evidence type="ECO:0000259" key="2">
    <source>
        <dbReference type="Pfam" id="PF14616"/>
    </source>
</evidence>
<name>A0AAV5S1G2_MAUHU</name>
<evidence type="ECO:0000256" key="1">
    <source>
        <dbReference type="SAM" id="MobiDB-lite"/>
    </source>
</evidence>
<dbReference type="AlphaFoldDB" id="A0AAV5S1G2"/>
<protein>
    <recommendedName>
        <fullName evidence="2">Transcription regulator Rua1 C-terminal domain-containing protein</fullName>
    </recommendedName>
</protein>
<feature type="compositionally biased region" description="Polar residues" evidence="1">
    <location>
        <begin position="27"/>
        <end position="43"/>
    </location>
</feature>
<comment type="caution">
    <text evidence="3">The sequence shown here is derived from an EMBL/GenBank/DDBJ whole genome shotgun (WGS) entry which is preliminary data.</text>
</comment>
<evidence type="ECO:0000313" key="4">
    <source>
        <dbReference type="Proteomes" id="UP001377567"/>
    </source>
</evidence>
<dbReference type="EMBL" id="BTGD01000013">
    <property type="protein sequence ID" value="GMM57437.1"/>
    <property type="molecule type" value="Genomic_DNA"/>
</dbReference>
<evidence type="ECO:0000313" key="3">
    <source>
        <dbReference type="EMBL" id="GMM57437.1"/>
    </source>
</evidence>
<dbReference type="Proteomes" id="UP001377567">
    <property type="component" value="Unassembled WGS sequence"/>
</dbReference>
<proteinExistence type="predicted"/>
<keyword evidence="4" id="KW-1185">Reference proteome</keyword>
<feature type="domain" description="Transcription regulator Rua1 C-terminal" evidence="2">
    <location>
        <begin position="160"/>
        <end position="278"/>
    </location>
</feature>
<dbReference type="Pfam" id="PF14616">
    <property type="entry name" value="Rua1_C"/>
    <property type="match status" value="1"/>
</dbReference>
<gene>
    <name evidence="3" type="ORF">DAKH74_040530</name>
</gene>
<feature type="region of interest" description="Disordered" evidence="1">
    <location>
        <begin position="19"/>
        <end position="96"/>
    </location>
</feature>
<sequence length="291" mass="31209">MSNPLQFLDTALFPHGENRSEMRSAGCCTSASGNHSPSDTRSLPSRALTDLTNDIGSSRSRPGTGGSAKPRPASTGTTTPARSPTPVPTPTPTPPHVYVDLRALGGSVSRGRALALKHHPAGIVVLLPRVQQRHRVPPWLAARMPGPLLENPEGAVGGWRFARGDAAGQCRQLLCEHCYGQHWVAETAMERHLLLAHGVRGDRETPLPGPLAYRATRRPLGGSIKGTDGPRVQRTEVLCPVCRAWVALGPRPRGSYTGGGVQDRQITGFYENYFRHVLSHGGPVHFPAHAS</sequence>
<accession>A0AAV5S1G2</accession>